<keyword evidence="3" id="KW-1185">Reference proteome</keyword>
<dbReference type="KEGG" id="harc:HARCEL1_02665"/>
<organism evidence="2 3">
    <name type="scientific">Halococcoides cellulosivorans</name>
    <dbReference type="NCBI Taxonomy" id="1679096"/>
    <lineage>
        <taxon>Archaea</taxon>
        <taxon>Methanobacteriati</taxon>
        <taxon>Methanobacteriota</taxon>
        <taxon>Stenosarchaea group</taxon>
        <taxon>Halobacteria</taxon>
        <taxon>Halobacteriales</taxon>
        <taxon>Haloarculaceae</taxon>
        <taxon>Halococcoides</taxon>
    </lineage>
</organism>
<dbReference type="Proteomes" id="UP000244727">
    <property type="component" value="Chromosome"/>
</dbReference>
<reference evidence="2 3" key="1">
    <citation type="submission" date="2018-04" db="EMBL/GenBank/DDBJ databases">
        <title>Halococcoides cellulosivorans gen. nov., sp. nov., an extremely halophilic cellulose-utilizing haloarchaeon from hypersaline lakes.</title>
        <authorList>
            <person name="Sorokin D.Y."/>
            <person name="Toshchakov S.V."/>
            <person name="Samarov N.I."/>
            <person name="Korzhenkov A."/>
            <person name="Kublanov I.V."/>
        </authorList>
    </citation>
    <scope>NUCLEOTIDE SEQUENCE [LARGE SCALE GENOMIC DNA]</scope>
    <source>
        <strain evidence="2 3">HArcel1</strain>
    </source>
</reference>
<protein>
    <recommendedName>
        <fullName evidence="4">Ribbon-helix-helix protein CopG domain-containing protein</fullName>
    </recommendedName>
</protein>
<dbReference type="Gene3D" id="1.10.1220.10">
    <property type="entry name" value="Met repressor-like"/>
    <property type="match status" value="1"/>
</dbReference>
<proteinExistence type="predicted"/>
<dbReference type="GeneID" id="36511374"/>
<feature type="region of interest" description="Disordered" evidence="1">
    <location>
        <begin position="92"/>
        <end position="119"/>
    </location>
</feature>
<gene>
    <name evidence="2" type="ORF">HARCEL1_02665</name>
</gene>
<accession>A0A2R4WYT5</accession>
<evidence type="ECO:0008006" key="4">
    <source>
        <dbReference type="Google" id="ProtNLM"/>
    </source>
</evidence>
<dbReference type="InterPro" id="IPR013321">
    <property type="entry name" value="Arc_rbn_hlx_hlx"/>
</dbReference>
<dbReference type="EMBL" id="CP028858">
    <property type="protein sequence ID" value="AWB26692.1"/>
    <property type="molecule type" value="Genomic_DNA"/>
</dbReference>
<dbReference type="GO" id="GO:0006355">
    <property type="term" value="P:regulation of DNA-templated transcription"/>
    <property type="evidence" value="ECO:0007669"/>
    <property type="project" value="InterPro"/>
</dbReference>
<evidence type="ECO:0000313" key="2">
    <source>
        <dbReference type="EMBL" id="AWB26692.1"/>
    </source>
</evidence>
<evidence type="ECO:0000256" key="1">
    <source>
        <dbReference type="SAM" id="MobiDB-lite"/>
    </source>
</evidence>
<name>A0A2R4WYT5_9EURY</name>
<dbReference type="RefSeq" id="WP_108381061.1">
    <property type="nucleotide sequence ID" value="NZ_CP028858.1"/>
</dbReference>
<evidence type="ECO:0000313" key="3">
    <source>
        <dbReference type="Proteomes" id="UP000244727"/>
    </source>
</evidence>
<dbReference type="AlphaFoldDB" id="A0A2R4WYT5"/>
<sequence length="119" mass="13296">MVADSEHKRVHFRSPADLVGQADALAEIEGTDRTDVIIEALREYIADATDDERFRHDITEAYYDGQIGYDRLEALVGTERARTAKLLKRDLDSEPLDLSAPEDGVDIYDGETATVDPED</sequence>